<dbReference type="AlphaFoldDB" id="A0A401GKA9"/>
<dbReference type="InParanoid" id="A0A401GKA9"/>
<evidence type="ECO:0000313" key="3">
    <source>
        <dbReference type="Proteomes" id="UP000287166"/>
    </source>
</evidence>
<protein>
    <submittedName>
        <fullName evidence="2">Uncharacterized protein</fullName>
    </submittedName>
</protein>
<feature type="region of interest" description="Disordered" evidence="1">
    <location>
        <begin position="401"/>
        <end position="450"/>
    </location>
</feature>
<gene>
    <name evidence="2" type="ORF">SCP_0409760</name>
</gene>
<dbReference type="Proteomes" id="UP000287166">
    <property type="component" value="Unassembled WGS sequence"/>
</dbReference>
<accession>A0A401GKA9</accession>
<feature type="region of interest" description="Disordered" evidence="1">
    <location>
        <begin position="83"/>
        <end position="109"/>
    </location>
</feature>
<keyword evidence="3" id="KW-1185">Reference proteome</keyword>
<evidence type="ECO:0000256" key="1">
    <source>
        <dbReference type="SAM" id="MobiDB-lite"/>
    </source>
</evidence>
<comment type="caution">
    <text evidence="2">The sequence shown here is derived from an EMBL/GenBank/DDBJ whole genome shotgun (WGS) entry which is preliminary data.</text>
</comment>
<proteinExistence type="predicted"/>
<evidence type="ECO:0000313" key="2">
    <source>
        <dbReference type="EMBL" id="GBE82592.1"/>
    </source>
</evidence>
<feature type="region of interest" description="Disordered" evidence="1">
    <location>
        <begin position="186"/>
        <end position="205"/>
    </location>
</feature>
<sequence>MSLEYPDLQLKDYAVFVFGLVTEMKVPCTWDHGWAEGLKNRIERARAMHAYLLAKRSEVPLTLDGHTDIRDALAAYDSLMAPAPASSTSKKEGKAKNRPRLPLPSGAKVLTSGACSKPTIVSPIPQPAFTGSTPRTVPPTLNLEMGGAHPIDRASSVQYMPNVATIAGGPSLQSRQPSLLPIESITGDEHPVKRHAASPQPDPMVIDDPPTIRAAASAMPPPPLQMSAPSHSQAVTADLMDEPYARPSPRVTAALPRCPSDCSLSRQASARSLCIAPSPVERSGSQGSYGSPMLPAISLDDPPRPPAFHSHFADILPVSFRSMQPGEQIAMLEAALCHSWQRTCALEDSQHVMRSQLDAIMGALGGDPAAFATRFGVYATRVNVIPSKQRELSQSLAELEERVSELEGSDAEFPSEEEDEVIHSISTGAFDPSMDSCSGGDEGLDFDEED</sequence>
<name>A0A401GKA9_9APHY</name>
<dbReference type="GeneID" id="38779509"/>
<organism evidence="2 3">
    <name type="scientific">Sparassis crispa</name>
    <dbReference type="NCBI Taxonomy" id="139825"/>
    <lineage>
        <taxon>Eukaryota</taxon>
        <taxon>Fungi</taxon>
        <taxon>Dikarya</taxon>
        <taxon>Basidiomycota</taxon>
        <taxon>Agaricomycotina</taxon>
        <taxon>Agaricomycetes</taxon>
        <taxon>Polyporales</taxon>
        <taxon>Sparassidaceae</taxon>
        <taxon>Sparassis</taxon>
    </lineage>
</organism>
<reference evidence="2 3" key="1">
    <citation type="journal article" date="2018" name="Sci. Rep.">
        <title>Genome sequence of the cauliflower mushroom Sparassis crispa (Hanabiratake) and its association with beneficial usage.</title>
        <authorList>
            <person name="Kiyama R."/>
            <person name="Furutani Y."/>
            <person name="Kawaguchi K."/>
            <person name="Nakanishi T."/>
        </authorList>
    </citation>
    <scope>NUCLEOTIDE SEQUENCE [LARGE SCALE GENOMIC DNA]</scope>
</reference>
<dbReference type="RefSeq" id="XP_027613505.1">
    <property type="nucleotide sequence ID" value="XM_027757704.1"/>
</dbReference>
<dbReference type="EMBL" id="BFAD01000004">
    <property type="protein sequence ID" value="GBE82592.1"/>
    <property type="molecule type" value="Genomic_DNA"/>
</dbReference>
<feature type="compositionally biased region" description="Acidic residues" evidence="1">
    <location>
        <begin position="407"/>
        <end position="420"/>
    </location>
</feature>